<dbReference type="OrthoDB" id="272549at2759"/>
<accession>A0A9J6FPL7</accession>
<dbReference type="InterPro" id="IPR052201">
    <property type="entry name" value="LRR-containing_regulator"/>
</dbReference>
<dbReference type="PANTHER" id="PTHR24111:SF0">
    <property type="entry name" value="LEUCINE-RICH REPEAT-CONTAINING PROTEIN"/>
    <property type="match status" value="1"/>
</dbReference>
<dbReference type="VEuPathDB" id="VectorBase:HLOH_043249"/>
<proteinExistence type="predicted"/>
<evidence type="ECO:0000313" key="3">
    <source>
        <dbReference type="Proteomes" id="UP000821853"/>
    </source>
</evidence>
<keyword evidence="3" id="KW-1185">Reference proteome</keyword>
<keyword evidence="1" id="KW-0677">Repeat</keyword>
<dbReference type="SUPFAM" id="SSF52047">
    <property type="entry name" value="RNI-like"/>
    <property type="match status" value="1"/>
</dbReference>
<dbReference type="EMBL" id="JABSTR010000002">
    <property type="protein sequence ID" value="KAH9364727.1"/>
    <property type="molecule type" value="Genomic_DNA"/>
</dbReference>
<evidence type="ECO:0000256" key="1">
    <source>
        <dbReference type="ARBA" id="ARBA00022737"/>
    </source>
</evidence>
<dbReference type="Proteomes" id="UP000821853">
    <property type="component" value="Chromosome 10"/>
</dbReference>
<dbReference type="Gene3D" id="3.80.10.10">
    <property type="entry name" value="Ribonuclease Inhibitor"/>
    <property type="match status" value="2"/>
</dbReference>
<evidence type="ECO:0000313" key="2">
    <source>
        <dbReference type="EMBL" id="KAH9364727.1"/>
    </source>
</evidence>
<reference evidence="2 3" key="1">
    <citation type="journal article" date="2020" name="Cell">
        <title>Large-Scale Comparative Analyses of Tick Genomes Elucidate Their Genetic Diversity and Vector Capacities.</title>
        <authorList>
            <consortium name="Tick Genome and Microbiome Consortium (TIGMIC)"/>
            <person name="Jia N."/>
            <person name="Wang J."/>
            <person name="Shi W."/>
            <person name="Du L."/>
            <person name="Sun Y."/>
            <person name="Zhan W."/>
            <person name="Jiang J.F."/>
            <person name="Wang Q."/>
            <person name="Zhang B."/>
            <person name="Ji P."/>
            <person name="Bell-Sakyi L."/>
            <person name="Cui X.M."/>
            <person name="Yuan T.T."/>
            <person name="Jiang B.G."/>
            <person name="Yang W.F."/>
            <person name="Lam T.T."/>
            <person name="Chang Q.C."/>
            <person name="Ding S.J."/>
            <person name="Wang X.J."/>
            <person name="Zhu J.G."/>
            <person name="Ruan X.D."/>
            <person name="Zhao L."/>
            <person name="Wei J.T."/>
            <person name="Ye R.Z."/>
            <person name="Que T.C."/>
            <person name="Du C.H."/>
            <person name="Zhou Y.H."/>
            <person name="Cheng J.X."/>
            <person name="Dai P.F."/>
            <person name="Guo W.B."/>
            <person name="Han X.H."/>
            <person name="Huang E.J."/>
            <person name="Li L.F."/>
            <person name="Wei W."/>
            <person name="Gao Y.C."/>
            <person name="Liu J.Z."/>
            <person name="Shao H.Z."/>
            <person name="Wang X."/>
            <person name="Wang C.C."/>
            <person name="Yang T.C."/>
            <person name="Huo Q.B."/>
            <person name="Li W."/>
            <person name="Chen H.Y."/>
            <person name="Chen S.E."/>
            <person name="Zhou L.G."/>
            <person name="Ni X.B."/>
            <person name="Tian J.H."/>
            <person name="Sheng Y."/>
            <person name="Liu T."/>
            <person name="Pan Y.S."/>
            <person name="Xia L.Y."/>
            <person name="Li J."/>
            <person name="Zhao F."/>
            <person name="Cao W.C."/>
        </authorList>
    </citation>
    <scope>NUCLEOTIDE SEQUENCE [LARGE SCALE GENOMIC DNA]</scope>
    <source>
        <strain evidence="2">HaeL-2018</strain>
    </source>
</reference>
<organism evidence="2 3">
    <name type="scientific">Haemaphysalis longicornis</name>
    <name type="common">Bush tick</name>
    <dbReference type="NCBI Taxonomy" id="44386"/>
    <lineage>
        <taxon>Eukaryota</taxon>
        <taxon>Metazoa</taxon>
        <taxon>Ecdysozoa</taxon>
        <taxon>Arthropoda</taxon>
        <taxon>Chelicerata</taxon>
        <taxon>Arachnida</taxon>
        <taxon>Acari</taxon>
        <taxon>Parasitiformes</taxon>
        <taxon>Ixodida</taxon>
        <taxon>Ixodoidea</taxon>
        <taxon>Ixodidae</taxon>
        <taxon>Haemaphysalinae</taxon>
        <taxon>Haemaphysalis</taxon>
    </lineage>
</organism>
<dbReference type="AlphaFoldDB" id="A0A9J6FPL7"/>
<gene>
    <name evidence="2" type="ORF">HPB48_021565</name>
</gene>
<dbReference type="PANTHER" id="PTHR24111">
    <property type="entry name" value="LEUCINE-RICH REPEAT-CONTAINING PROTEIN 34"/>
    <property type="match status" value="1"/>
</dbReference>
<protein>
    <submittedName>
        <fullName evidence="2">Uncharacterized protein</fullName>
    </submittedName>
</protein>
<name>A0A9J6FPL7_HAELO</name>
<sequence length="624" mass="70444">MDVERWKEKLSLLDFERECSEPVSKDSSYETTPDFDELDTPYDTTFFTVWLPRKHICVQQLKLTRAFPDFNEYTIPDLTSPSNLRCISILGNASFEWALLLNALGPIEQLEGLEVNDLVVSVDLASTIAELVLNCAHCIKVFELFVLFMHCTIADILMSNLPKCKELTELTFVAGLSSVGVRDFITLLRSTETLKKLYLSVQLNYGEANWDENNEKLLRTVGDLLRRNTTLTELRYQGELLAIPGILNALESNTEVKRLALDDCNIGSKVLRRTTGTALMSILRRNKGLSSLTIEGLEIDYIVAGPISEGLKQNTTLECLDLTDCTVSFSALRELCSVFSVNRTLRSLKVGPCELEDTESRELAADLARMQCYGRLQMHWTHWDAPGLSCALLKRSLCPTKRHLDISLFLDESFSIICKAVASSVHLKELEVHFREVNNTRVKSLCDALAENESLQRISLCATWNSQSSSALVAHSLRFHKSVTQLKVYCRGMDEAAADMFASLLLANESMWKFEITSMDKVGSPFGSLRAPLERNLAHLRMAARFVLKKNRKMFAEAFEHFQSKEQLLRCVTVASDMNEAEARVAEKAAELFVRRNYFHIKPSGLPPGRVLPRRKHANRPAQQ</sequence>
<dbReference type="InterPro" id="IPR032675">
    <property type="entry name" value="LRR_dom_sf"/>
</dbReference>
<comment type="caution">
    <text evidence="2">The sequence shown here is derived from an EMBL/GenBank/DDBJ whole genome shotgun (WGS) entry which is preliminary data.</text>
</comment>